<dbReference type="EMBL" id="BJWL01000013">
    <property type="protein sequence ID" value="GFY99251.1"/>
    <property type="molecule type" value="Genomic_DNA"/>
</dbReference>
<comment type="caution">
    <text evidence="2">The sequence shown here is derived from an EMBL/GenBank/DDBJ whole genome shotgun (WGS) entry which is preliminary data.</text>
</comment>
<dbReference type="AlphaFoldDB" id="A0A7J0FKM2"/>
<feature type="region of interest" description="Disordered" evidence="1">
    <location>
        <begin position="135"/>
        <end position="154"/>
    </location>
</feature>
<protein>
    <submittedName>
        <fullName evidence="2">Uncharacterized protein</fullName>
    </submittedName>
</protein>
<evidence type="ECO:0000313" key="2">
    <source>
        <dbReference type="EMBL" id="GFY99251.1"/>
    </source>
</evidence>
<feature type="compositionally biased region" description="Polar residues" evidence="1">
    <location>
        <begin position="52"/>
        <end position="61"/>
    </location>
</feature>
<name>A0A7J0FKM2_9ERIC</name>
<feature type="compositionally biased region" description="Polar residues" evidence="1">
    <location>
        <begin position="7"/>
        <end position="20"/>
    </location>
</feature>
<sequence length="154" mass="16717">MVDGRSMTLTEWRNSQSFQEKQGDAVGKEGWRAIPIGGECLDRGATVRHGSSGISKESGQGKQPLHRGTQSKRRVAVISPVVCTREERWSYDNSQSDVLCGAPRWRVWGTPVGGVGHLVFGGAGSETIKKDNLKTSDYLSSGQEREIVESNPSG</sequence>
<organism evidence="2 3">
    <name type="scientific">Actinidia rufa</name>
    <dbReference type="NCBI Taxonomy" id="165716"/>
    <lineage>
        <taxon>Eukaryota</taxon>
        <taxon>Viridiplantae</taxon>
        <taxon>Streptophyta</taxon>
        <taxon>Embryophyta</taxon>
        <taxon>Tracheophyta</taxon>
        <taxon>Spermatophyta</taxon>
        <taxon>Magnoliopsida</taxon>
        <taxon>eudicotyledons</taxon>
        <taxon>Gunneridae</taxon>
        <taxon>Pentapetalae</taxon>
        <taxon>asterids</taxon>
        <taxon>Ericales</taxon>
        <taxon>Actinidiaceae</taxon>
        <taxon>Actinidia</taxon>
    </lineage>
</organism>
<reference evidence="2 3" key="1">
    <citation type="submission" date="2019-07" db="EMBL/GenBank/DDBJ databases">
        <title>De Novo Assembly of kiwifruit Actinidia rufa.</title>
        <authorList>
            <person name="Sugita-Konishi S."/>
            <person name="Sato K."/>
            <person name="Mori E."/>
            <person name="Abe Y."/>
            <person name="Kisaki G."/>
            <person name="Hamano K."/>
            <person name="Suezawa K."/>
            <person name="Otani M."/>
            <person name="Fukuda T."/>
            <person name="Manabe T."/>
            <person name="Gomi K."/>
            <person name="Tabuchi M."/>
            <person name="Akimitsu K."/>
            <person name="Kataoka I."/>
        </authorList>
    </citation>
    <scope>NUCLEOTIDE SEQUENCE [LARGE SCALE GENOMIC DNA]</scope>
    <source>
        <strain evidence="3">cv. Fuchu</strain>
    </source>
</reference>
<dbReference type="Proteomes" id="UP000585474">
    <property type="component" value="Unassembled WGS sequence"/>
</dbReference>
<feature type="region of interest" description="Disordered" evidence="1">
    <location>
        <begin position="1"/>
        <end position="26"/>
    </location>
</feature>
<proteinExistence type="predicted"/>
<keyword evidence="3" id="KW-1185">Reference proteome</keyword>
<evidence type="ECO:0000313" key="3">
    <source>
        <dbReference type="Proteomes" id="UP000585474"/>
    </source>
</evidence>
<feature type="region of interest" description="Disordered" evidence="1">
    <location>
        <begin position="42"/>
        <end position="73"/>
    </location>
</feature>
<evidence type="ECO:0000256" key="1">
    <source>
        <dbReference type="SAM" id="MobiDB-lite"/>
    </source>
</evidence>
<accession>A0A7J0FKM2</accession>
<gene>
    <name evidence="2" type="ORF">Acr_13g0006520</name>
</gene>